<evidence type="ECO:0000313" key="1">
    <source>
        <dbReference type="EMBL" id="QHU33017.1"/>
    </source>
</evidence>
<dbReference type="AlphaFoldDB" id="A0A6C0LR13"/>
<dbReference type="EMBL" id="MN740556">
    <property type="protein sequence ID" value="QHU33017.1"/>
    <property type="molecule type" value="Genomic_DNA"/>
</dbReference>
<accession>A0A6C0LR13</accession>
<reference evidence="1" key="1">
    <citation type="journal article" date="2020" name="Nature">
        <title>Giant virus diversity and host interactions through global metagenomics.</title>
        <authorList>
            <person name="Schulz F."/>
            <person name="Roux S."/>
            <person name="Paez-Espino D."/>
            <person name="Jungbluth S."/>
            <person name="Walsh D.A."/>
            <person name="Denef V.J."/>
            <person name="McMahon K.D."/>
            <person name="Konstantinidis K.T."/>
            <person name="Eloe-Fadrosh E.A."/>
            <person name="Kyrpides N.C."/>
            <person name="Woyke T."/>
        </authorList>
    </citation>
    <scope>NUCLEOTIDE SEQUENCE</scope>
    <source>
        <strain evidence="1">GVMAG-S-1014582-52</strain>
    </source>
</reference>
<name>A0A6C0LR13_9ZZZZ</name>
<organism evidence="1">
    <name type="scientific">viral metagenome</name>
    <dbReference type="NCBI Taxonomy" id="1070528"/>
    <lineage>
        <taxon>unclassified sequences</taxon>
        <taxon>metagenomes</taxon>
        <taxon>organismal metagenomes</taxon>
    </lineage>
</organism>
<protein>
    <submittedName>
        <fullName evidence="1">Uncharacterized protein</fullName>
    </submittedName>
</protein>
<proteinExistence type="predicted"/>
<sequence>MRSQWELFADSLKQYFKCCSINYSNDDYSTIKVCNIKSIKHFYAKYREKYNLKDTIFLDPDIEFISTFIASKKMEVIFKKTYVEIKNVNDYYLEKFNLKQIMDGYSIIKNGNPFMNFSDMKRISINNNEIDGHMTIINYDNLKLKIGNKEIAFTDFSKYGIIFINYDLFTYSNKLTMIIAKDKNNNIILLQHPRIDIFNLIQLLLVWDVINANILNCNNF</sequence>